<dbReference type="AlphaFoldDB" id="A0A512NGG5"/>
<evidence type="ECO:0000259" key="3">
    <source>
        <dbReference type="PROSITE" id="PS51186"/>
    </source>
</evidence>
<accession>A0A512NGG5</accession>
<evidence type="ECO:0000313" key="4">
    <source>
        <dbReference type="EMBL" id="GEP58044.1"/>
    </source>
</evidence>
<keyword evidence="5" id="KW-1185">Reference proteome</keyword>
<dbReference type="Proteomes" id="UP000321058">
    <property type="component" value="Unassembled WGS sequence"/>
</dbReference>
<sequence>MNELPIRPATVADADAIAALHAASWRSAYRGIFKESTLGSALDGERRVHWSGRLAVMVPDDTVLIAGDLGFIAVWAQGDPGFGAYIDNLHVRPERRSGGLGRRLLGKAMRRVAGRGETGAYLWVFDDNVRAIDFYRRLGGEIVEGGFDEIDGAQVAHSRIVWRDIARLADACGATP</sequence>
<keyword evidence="1" id="KW-0808">Transferase</keyword>
<dbReference type="PANTHER" id="PTHR43877">
    <property type="entry name" value="AMINOALKYLPHOSPHONATE N-ACETYLTRANSFERASE-RELATED-RELATED"/>
    <property type="match status" value="1"/>
</dbReference>
<dbReference type="EMBL" id="BKAJ01000092">
    <property type="protein sequence ID" value="GEP58044.1"/>
    <property type="molecule type" value="Genomic_DNA"/>
</dbReference>
<dbReference type="Gene3D" id="3.40.630.30">
    <property type="match status" value="1"/>
</dbReference>
<dbReference type="InterPro" id="IPR000182">
    <property type="entry name" value="GNAT_dom"/>
</dbReference>
<dbReference type="CDD" id="cd04301">
    <property type="entry name" value="NAT_SF"/>
    <property type="match status" value="1"/>
</dbReference>
<dbReference type="InterPro" id="IPR050832">
    <property type="entry name" value="Bact_Acetyltransf"/>
</dbReference>
<name>A0A512NGG5_9HYPH</name>
<dbReference type="PROSITE" id="PS51186">
    <property type="entry name" value="GNAT"/>
    <property type="match status" value="1"/>
</dbReference>
<evidence type="ECO:0000256" key="1">
    <source>
        <dbReference type="ARBA" id="ARBA00022679"/>
    </source>
</evidence>
<evidence type="ECO:0000256" key="2">
    <source>
        <dbReference type="ARBA" id="ARBA00023315"/>
    </source>
</evidence>
<gene>
    <name evidence="4" type="ORF">RSO01_52100</name>
</gene>
<proteinExistence type="predicted"/>
<dbReference type="SUPFAM" id="SSF55729">
    <property type="entry name" value="Acyl-CoA N-acyltransferases (Nat)"/>
    <property type="match status" value="1"/>
</dbReference>
<feature type="domain" description="N-acetyltransferase" evidence="3">
    <location>
        <begin position="4"/>
        <end position="161"/>
    </location>
</feature>
<dbReference type="RefSeq" id="WP_147152906.1">
    <property type="nucleotide sequence ID" value="NZ_BKAJ01000092.1"/>
</dbReference>
<evidence type="ECO:0000313" key="5">
    <source>
        <dbReference type="Proteomes" id="UP000321058"/>
    </source>
</evidence>
<dbReference type="GO" id="GO:0016747">
    <property type="term" value="F:acyltransferase activity, transferring groups other than amino-acyl groups"/>
    <property type="evidence" value="ECO:0007669"/>
    <property type="project" value="InterPro"/>
</dbReference>
<reference evidence="4 5" key="1">
    <citation type="submission" date="2019-07" db="EMBL/GenBank/DDBJ databases">
        <title>Whole genome shotgun sequence of Reyranella soli NBRC 108950.</title>
        <authorList>
            <person name="Hosoyama A."/>
            <person name="Uohara A."/>
            <person name="Ohji S."/>
            <person name="Ichikawa N."/>
        </authorList>
    </citation>
    <scope>NUCLEOTIDE SEQUENCE [LARGE SCALE GENOMIC DNA]</scope>
    <source>
        <strain evidence="4 5">NBRC 108950</strain>
    </source>
</reference>
<comment type="caution">
    <text evidence="4">The sequence shown here is derived from an EMBL/GenBank/DDBJ whole genome shotgun (WGS) entry which is preliminary data.</text>
</comment>
<dbReference type="OrthoDB" id="9799154at2"/>
<organism evidence="4 5">
    <name type="scientific">Reyranella soli</name>
    <dbReference type="NCBI Taxonomy" id="1230389"/>
    <lineage>
        <taxon>Bacteria</taxon>
        <taxon>Pseudomonadati</taxon>
        <taxon>Pseudomonadota</taxon>
        <taxon>Alphaproteobacteria</taxon>
        <taxon>Hyphomicrobiales</taxon>
        <taxon>Reyranellaceae</taxon>
        <taxon>Reyranella</taxon>
    </lineage>
</organism>
<dbReference type="InterPro" id="IPR016181">
    <property type="entry name" value="Acyl_CoA_acyltransferase"/>
</dbReference>
<keyword evidence="2" id="KW-0012">Acyltransferase</keyword>
<protein>
    <recommendedName>
        <fullName evidence="3">N-acetyltransferase domain-containing protein</fullName>
    </recommendedName>
</protein>
<dbReference type="Pfam" id="PF00583">
    <property type="entry name" value="Acetyltransf_1"/>
    <property type="match status" value="1"/>
</dbReference>